<dbReference type="Pfam" id="PF03968">
    <property type="entry name" value="LptD_N"/>
    <property type="match status" value="1"/>
</dbReference>
<gene>
    <name evidence="4" type="ORF">ACK2TP_11805</name>
</gene>
<evidence type="ECO:0000256" key="2">
    <source>
        <dbReference type="SAM" id="Phobius"/>
    </source>
</evidence>
<accession>A0ABW9KPL7</accession>
<evidence type="ECO:0000313" key="4">
    <source>
        <dbReference type="EMBL" id="MFN2976449.1"/>
    </source>
</evidence>
<proteinExistence type="predicted"/>
<dbReference type="EMBL" id="JBJYXY010000001">
    <property type="protein sequence ID" value="MFN2976449.1"/>
    <property type="molecule type" value="Genomic_DNA"/>
</dbReference>
<dbReference type="Gene3D" id="2.60.450.10">
    <property type="entry name" value="Lipopolysaccharide (LPS) transport protein A like domain"/>
    <property type="match status" value="3"/>
</dbReference>
<evidence type="ECO:0000313" key="5">
    <source>
        <dbReference type="Proteomes" id="UP001634747"/>
    </source>
</evidence>
<keyword evidence="2" id="KW-0812">Transmembrane</keyword>
<dbReference type="InterPro" id="IPR005653">
    <property type="entry name" value="OstA-like_N"/>
</dbReference>
<keyword evidence="5" id="KW-1185">Reference proteome</keyword>
<organism evidence="4 5">
    <name type="scientific">Terriglobus aquaticus</name>
    <dbReference type="NCBI Taxonomy" id="940139"/>
    <lineage>
        <taxon>Bacteria</taxon>
        <taxon>Pseudomonadati</taxon>
        <taxon>Acidobacteriota</taxon>
        <taxon>Terriglobia</taxon>
        <taxon>Terriglobales</taxon>
        <taxon>Acidobacteriaceae</taxon>
        <taxon>Terriglobus</taxon>
    </lineage>
</organism>
<feature type="domain" description="Organic solvent tolerance-like N-terminal" evidence="3">
    <location>
        <begin position="676"/>
        <end position="758"/>
    </location>
</feature>
<protein>
    <submittedName>
        <fullName evidence="4">LptA/OstA family protein</fullName>
    </submittedName>
</protein>
<evidence type="ECO:0000259" key="3">
    <source>
        <dbReference type="Pfam" id="PF03968"/>
    </source>
</evidence>
<sequence>MSGRTGRPRSRVQRLRRWLLGLAIVFTVLLVSLIGYARYRALRARLNLPKQLGIDIKSEANGFTISRSGKDGRPLFTIHGSKAIQHQNGITTLRDVAVTLYGPAGSNRTDSIRGGEFEYDQKNGVLRAMGETLLDVGIAEGSNAPANAKRLTMQGKGLVFLQKLGLASTKEQIRFQYGASQGEAVGADYDMDTGVVTLQHDVHLHSAENRQTQRIDAAAAQLNRNTRVATLQDATVTQGADSMQAPHMVATLRSAPDEHAGTLQKVDASGGVVLHTASGERVQAPELHADVTDQNRLELVTMQGGVRLQDEQNQGSAEKAVLRFRNGVADHLSLAGHAYLQQNEAADRTRTLEGNTIDSTLLSTAGAHVSLGEMHAVGSGRLLVRQPGKHPEEVETTELTSPELVSHAVPGARGSQVHDVEASRGAHLVQDDGAGAVRTTSSDELTATFRPAGKDAGSAELDSLVQRGHVVLHETQPARAAQKGEPAQEASTTDATGAQAEYHASTDVLVLTGSPRVSGNGVQLAAERVTIHRETGDAEATGSVRGSVAATFPSGGNRTTREGGTTQLVGESVRLTHSTGVVLLQGGGTDARLWSSNGQVEAPTIEADRKSNTLHAFGPGAISGAAPVRTVLLPASASAASRGPAAAGNANAASKIPTRVFSRDLLYRGGAAGKPGTAEFRGGVRVLQGEDVITAETATAILQPAAATAATSAPGMLAGGVQSMTAEDHVRVQQGARVATGSHLLYTASTRDAVLTGSPGALPVVRDPMQGILTGTQLLLHMGQGRGDNQVEVSGAPNTPVHTELDVPEKGNGPGSTARSPGGRKSRPTP</sequence>
<name>A0ABW9KPL7_9BACT</name>
<dbReference type="RefSeq" id="WP_263412073.1">
    <property type="nucleotide sequence ID" value="NZ_BAABBH010000001.1"/>
</dbReference>
<comment type="caution">
    <text evidence="4">The sequence shown here is derived from an EMBL/GenBank/DDBJ whole genome shotgun (WGS) entry which is preliminary data.</text>
</comment>
<reference evidence="4 5" key="1">
    <citation type="submission" date="2024-12" db="EMBL/GenBank/DDBJ databases">
        <authorList>
            <person name="Lee Y."/>
        </authorList>
    </citation>
    <scope>NUCLEOTIDE SEQUENCE [LARGE SCALE GENOMIC DNA]</scope>
    <source>
        <strain evidence="4 5">03SUJ4</strain>
    </source>
</reference>
<feature type="transmembrane region" description="Helical" evidence="2">
    <location>
        <begin position="20"/>
        <end position="39"/>
    </location>
</feature>
<keyword evidence="2" id="KW-0472">Membrane</keyword>
<keyword evidence="2" id="KW-1133">Transmembrane helix</keyword>
<dbReference type="Proteomes" id="UP001634747">
    <property type="component" value="Unassembled WGS sequence"/>
</dbReference>
<feature type="region of interest" description="Disordered" evidence="1">
    <location>
        <begin position="787"/>
        <end position="830"/>
    </location>
</feature>
<evidence type="ECO:0000256" key="1">
    <source>
        <dbReference type="SAM" id="MobiDB-lite"/>
    </source>
</evidence>